<name>A0A382P6Q7_9ZZZZ</name>
<dbReference type="Pfam" id="PF01370">
    <property type="entry name" value="Epimerase"/>
    <property type="match status" value="1"/>
</dbReference>
<dbReference type="PANTHER" id="PTHR43245:SF23">
    <property type="entry name" value="NAD(P)-BINDING DOMAIN-CONTAINING PROTEIN"/>
    <property type="match status" value="1"/>
</dbReference>
<dbReference type="EMBL" id="UINC01105265">
    <property type="protein sequence ID" value="SVC69074.1"/>
    <property type="molecule type" value="Genomic_DNA"/>
</dbReference>
<evidence type="ECO:0000313" key="2">
    <source>
        <dbReference type="EMBL" id="SVC69074.1"/>
    </source>
</evidence>
<feature type="non-terminal residue" evidence="2">
    <location>
        <position position="1"/>
    </location>
</feature>
<dbReference type="Gene3D" id="3.40.50.720">
    <property type="entry name" value="NAD(P)-binding Rossmann-like Domain"/>
    <property type="match status" value="1"/>
</dbReference>
<evidence type="ECO:0000259" key="1">
    <source>
        <dbReference type="Pfam" id="PF01370"/>
    </source>
</evidence>
<dbReference type="PANTHER" id="PTHR43245">
    <property type="entry name" value="BIFUNCTIONAL POLYMYXIN RESISTANCE PROTEIN ARNA"/>
    <property type="match status" value="1"/>
</dbReference>
<feature type="domain" description="NAD-dependent epimerase/dehydratase" evidence="1">
    <location>
        <begin position="8"/>
        <end position="215"/>
    </location>
</feature>
<accession>A0A382P6Q7</accession>
<dbReference type="InterPro" id="IPR001509">
    <property type="entry name" value="Epimerase_deHydtase"/>
</dbReference>
<dbReference type="InterPro" id="IPR036291">
    <property type="entry name" value="NAD(P)-bd_dom_sf"/>
</dbReference>
<gene>
    <name evidence="2" type="ORF">METZ01_LOCUS321928</name>
</gene>
<dbReference type="SUPFAM" id="SSF51735">
    <property type="entry name" value="NAD(P)-binding Rossmann-fold domains"/>
    <property type="match status" value="1"/>
</dbReference>
<sequence length="267" mass="30378">VTKIMKKILVVGGAGYIGGALTDRLIDYKFRVYDNLLYDNIYRKPVDFFFGDIRETSKLKKQLEWADVVIWLAAIVGDPACNLNQDLAVEINERSVKWLCKNYDGKIIFLSTCSVYGVNDKLLHEESELNPLSLYAWTKLNSEKYLEKKNAIIFRLGTVYGLSDIYSRLRMDLVVNILTTHAQKLNKITVYGGEQHRPLIHVKDIALAIEKVVDLDATGVFNLHSLNTTVKNIADTVKTHFPNLTIETTGVKFQDNRSYRVSSEKAQ</sequence>
<protein>
    <recommendedName>
        <fullName evidence="1">NAD-dependent epimerase/dehydratase domain-containing protein</fullName>
    </recommendedName>
</protein>
<feature type="non-terminal residue" evidence="2">
    <location>
        <position position="267"/>
    </location>
</feature>
<reference evidence="2" key="1">
    <citation type="submission" date="2018-05" db="EMBL/GenBank/DDBJ databases">
        <authorList>
            <person name="Lanie J.A."/>
            <person name="Ng W.-L."/>
            <person name="Kazmierczak K.M."/>
            <person name="Andrzejewski T.M."/>
            <person name="Davidsen T.M."/>
            <person name="Wayne K.J."/>
            <person name="Tettelin H."/>
            <person name="Glass J.I."/>
            <person name="Rusch D."/>
            <person name="Podicherti R."/>
            <person name="Tsui H.-C.T."/>
            <person name="Winkler M.E."/>
        </authorList>
    </citation>
    <scope>NUCLEOTIDE SEQUENCE</scope>
</reference>
<dbReference type="CDD" id="cd08946">
    <property type="entry name" value="SDR_e"/>
    <property type="match status" value="1"/>
</dbReference>
<organism evidence="2">
    <name type="scientific">marine metagenome</name>
    <dbReference type="NCBI Taxonomy" id="408172"/>
    <lineage>
        <taxon>unclassified sequences</taxon>
        <taxon>metagenomes</taxon>
        <taxon>ecological metagenomes</taxon>
    </lineage>
</organism>
<dbReference type="AlphaFoldDB" id="A0A382P6Q7"/>
<dbReference type="InterPro" id="IPR050177">
    <property type="entry name" value="Lipid_A_modif_metabolic_enz"/>
</dbReference>
<proteinExistence type="predicted"/>